<evidence type="ECO:0000313" key="2">
    <source>
        <dbReference type="EMBL" id="PNR53157.1"/>
    </source>
</evidence>
<dbReference type="RefSeq" id="XP_024377390.1">
    <property type="nucleotide sequence ID" value="XM_024521622.2"/>
</dbReference>
<keyword evidence="1" id="KW-0732">Signal</keyword>
<dbReference type="EnsemblPlants" id="Pp3c6_26780V3.1">
    <property type="protein sequence ID" value="Pp3c6_26780V3.1"/>
    <property type="gene ID" value="Pp3c6_26780"/>
</dbReference>
<name>A0A2K1KHA5_PHYPA</name>
<proteinExistence type="predicted"/>
<dbReference type="Gramene" id="Pp3c6_26780V3.2">
    <property type="protein sequence ID" value="Pp3c6_26780V3.2"/>
    <property type="gene ID" value="Pp3c6_26780"/>
</dbReference>
<dbReference type="Gramene" id="Pp3c6_26780V3.1">
    <property type="protein sequence ID" value="Pp3c6_26780V3.1"/>
    <property type="gene ID" value="Pp3c6_26780"/>
</dbReference>
<reference evidence="3" key="3">
    <citation type="submission" date="2020-12" db="UniProtKB">
        <authorList>
            <consortium name="EnsemblPlants"/>
        </authorList>
    </citation>
    <scope>IDENTIFICATION</scope>
</reference>
<dbReference type="Proteomes" id="UP000006727">
    <property type="component" value="Chromosome 6"/>
</dbReference>
<reference evidence="2 4" key="1">
    <citation type="journal article" date="2008" name="Science">
        <title>The Physcomitrella genome reveals evolutionary insights into the conquest of land by plants.</title>
        <authorList>
            <person name="Rensing S."/>
            <person name="Lang D."/>
            <person name="Zimmer A."/>
            <person name="Terry A."/>
            <person name="Salamov A."/>
            <person name="Shapiro H."/>
            <person name="Nishiyama T."/>
            <person name="Perroud P.-F."/>
            <person name="Lindquist E."/>
            <person name="Kamisugi Y."/>
            <person name="Tanahashi T."/>
            <person name="Sakakibara K."/>
            <person name="Fujita T."/>
            <person name="Oishi K."/>
            <person name="Shin-I T."/>
            <person name="Kuroki Y."/>
            <person name="Toyoda A."/>
            <person name="Suzuki Y."/>
            <person name="Hashimoto A."/>
            <person name="Yamaguchi K."/>
            <person name="Sugano A."/>
            <person name="Kohara Y."/>
            <person name="Fujiyama A."/>
            <person name="Anterola A."/>
            <person name="Aoki S."/>
            <person name="Ashton N."/>
            <person name="Barbazuk W.B."/>
            <person name="Barker E."/>
            <person name="Bennetzen J."/>
            <person name="Bezanilla M."/>
            <person name="Blankenship R."/>
            <person name="Cho S.H."/>
            <person name="Dutcher S."/>
            <person name="Estelle M."/>
            <person name="Fawcett J.A."/>
            <person name="Gundlach H."/>
            <person name="Hanada K."/>
            <person name="Heyl A."/>
            <person name="Hicks K.A."/>
            <person name="Hugh J."/>
            <person name="Lohr M."/>
            <person name="Mayer K."/>
            <person name="Melkozernov A."/>
            <person name="Murata T."/>
            <person name="Nelson D."/>
            <person name="Pils B."/>
            <person name="Prigge M."/>
            <person name="Reiss B."/>
            <person name="Renner T."/>
            <person name="Rombauts S."/>
            <person name="Rushton P."/>
            <person name="Sanderfoot A."/>
            <person name="Schween G."/>
            <person name="Shiu S.-H."/>
            <person name="Stueber K."/>
            <person name="Theodoulou F.L."/>
            <person name="Tu H."/>
            <person name="Van de Peer Y."/>
            <person name="Verrier P.J."/>
            <person name="Waters E."/>
            <person name="Wood A."/>
            <person name="Yang L."/>
            <person name="Cove D."/>
            <person name="Cuming A."/>
            <person name="Hasebe M."/>
            <person name="Lucas S."/>
            <person name="Mishler D.B."/>
            <person name="Reski R."/>
            <person name="Grigoriev I."/>
            <person name="Quatrano R.S."/>
            <person name="Boore J.L."/>
        </authorList>
    </citation>
    <scope>NUCLEOTIDE SEQUENCE [LARGE SCALE GENOMIC DNA]</scope>
    <source>
        <strain evidence="3 4">cv. Gransden 2004</strain>
    </source>
</reference>
<gene>
    <name evidence="3" type="primary">LOC112283198</name>
    <name evidence="2" type="ORF">PHYPA_009532</name>
</gene>
<evidence type="ECO:0000313" key="4">
    <source>
        <dbReference type="Proteomes" id="UP000006727"/>
    </source>
</evidence>
<dbReference type="KEGG" id="ppp:112283198"/>
<accession>A0A2K1KHA5</accession>
<dbReference type="OrthoDB" id="2018024at2759"/>
<evidence type="ECO:0000256" key="1">
    <source>
        <dbReference type="SAM" id="SignalP"/>
    </source>
</evidence>
<evidence type="ECO:0000313" key="3">
    <source>
        <dbReference type="EnsemblPlants" id="Pp3c6_26780V3.1"/>
    </source>
</evidence>
<feature type="chain" id="PRO_5043158293" evidence="1">
    <location>
        <begin position="30"/>
        <end position="228"/>
    </location>
</feature>
<dbReference type="EnsemblPlants" id="Pp3c6_26780V3.2">
    <property type="protein sequence ID" value="Pp3c6_26780V3.2"/>
    <property type="gene ID" value="Pp3c6_26780"/>
</dbReference>
<sequence length="228" mass="25725">MIRSMTGTMGQVWVLVAFLALIGWRGGAAAHSLPLEQCDFYFQGHKDTVPMLDVLVTRNLTTSPPILTKFETEVVAAEISTDCAFLPDPSMAFEKRSCSGHFHVRNHHLSGRFRNEEFSTLEALRFHQVLMALESLRLEDGTELDQNDTNSQFPHPRRCVTFLTTPAVVPHYNTDRALPDGDVITKVVELVPKMLDNMHRKKLNKIRESARQLGHDISLLGQDMANFP</sequence>
<feature type="signal peptide" evidence="1">
    <location>
        <begin position="1"/>
        <end position="29"/>
    </location>
</feature>
<dbReference type="STRING" id="3218.A0A2K1KHA5"/>
<reference evidence="2 4" key="2">
    <citation type="journal article" date="2018" name="Plant J.">
        <title>The Physcomitrella patens chromosome-scale assembly reveals moss genome structure and evolution.</title>
        <authorList>
            <person name="Lang D."/>
            <person name="Ullrich K.K."/>
            <person name="Murat F."/>
            <person name="Fuchs J."/>
            <person name="Jenkins J."/>
            <person name="Haas F.B."/>
            <person name="Piednoel M."/>
            <person name="Gundlach H."/>
            <person name="Van Bel M."/>
            <person name="Meyberg R."/>
            <person name="Vives C."/>
            <person name="Morata J."/>
            <person name="Symeonidi A."/>
            <person name="Hiss M."/>
            <person name="Muchero W."/>
            <person name="Kamisugi Y."/>
            <person name="Saleh O."/>
            <person name="Blanc G."/>
            <person name="Decker E.L."/>
            <person name="van Gessel N."/>
            <person name="Grimwood J."/>
            <person name="Hayes R.D."/>
            <person name="Graham S.W."/>
            <person name="Gunter L.E."/>
            <person name="McDaniel S.F."/>
            <person name="Hoernstein S.N.W."/>
            <person name="Larsson A."/>
            <person name="Li F.W."/>
            <person name="Perroud P.F."/>
            <person name="Phillips J."/>
            <person name="Ranjan P."/>
            <person name="Rokshar D.S."/>
            <person name="Rothfels C.J."/>
            <person name="Schneider L."/>
            <person name="Shu S."/>
            <person name="Stevenson D.W."/>
            <person name="Thummler F."/>
            <person name="Tillich M."/>
            <person name="Villarreal Aguilar J.C."/>
            <person name="Widiez T."/>
            <person name="Wong G.K."/>
            <person name="Wymore A."/>
            <person name="Zhang Y."/>
            <person name="Zimmer A.D."/>
            <person name="Quatrano R.S."/>
            <person name="Mayer K.F.X."/>
            <person name="Goodstein D."/>
            <person name="Casacuberta J.M."/>
            <person name="Vandepoele K."/>
            <person name="Reski R."/>
            <person name="Cuming A.C."/>
            <person name="Tuskan G.A."/>
            <person name="Maumus F."/>
            <person name="Salse J."/>
            <person name="Schmutz J."/>
            <person name="Rensing S.A."/>
        </authorList>
    </citation>
    <scope>NUCLEOTIDE SEQUENCE [LARGE SCALE GENOMIC DNA]</scope>
    <source>
        <strain evidence="3 4">cv. Gransden 2004</strain>
    </source>
</reference>
<organism evidence="2">
    <name type="scientific">Physcomitrium patens</name>
    <name type="common">Spreading-leaved earth moss</name>
    <name type="synonym">Physcomitrella patens</name>
    <dbReference type="NCBI Taxonomy" id="3218"/>
    <lineage>
        <taxon>Eukaryota</taxon>
        <taxon>Viridiplantae</taxon>
        <taxon>Streptophyta</taxon>
        <taxon>Embryophyta</taxon>
        <taxon>Bryophyta</taxon>
        <taxon>Bryophytina</taxon>
        <taxon>Bryopsida</taxon>
        <taxon>Funariidae</taxon>
        <taxon>Funariales</taxon>
        <taxon>Funariaceae</taxon>
        <taxon>Physcomitrium</taxon>
    </lineage>
</organism>
<protein>
    <submittedName>
        <fullName evidence="2 3">Uncharacterized protein</fullName>
    </submittedName>
</protein>
<dbReference type="GeneID" id="112283198"/>
<dbReference type="PaxDb" id="3218-PP1S53_3V6.1"/>
<dbReference type="EMBL" id="ABEU02000006">
    <property type="protein sequence ID" value="PNR53157.1"/>
    <property type="molecule type" value="Genomic_DNA"/>
</dbReference>
<keyword evidence="4" id="KW-1185">Reference proteome</keyword>
<dbReference type="AlphaFoldDB" id="A0A2K1KHA5"/>